<name>K9VUJ1_9CYAN</name>
<sequence length="105" mass="12170">MWKKHSFSVLISSCILLTSCSLINQKPRIGDIYMLKESDTPYEIIEVFSEKRLGRGRVFILRELSDNTSSGGSYEEAELEKYFYKKNKFLFSSKNVVLSSQMKII</sequence>
<protein>
    <recommendedName>
        <fullName evidence="3">Lipoprotein</fullName>
    </recommendedName>
</protein>
<proteinExistence type="predicted"/>
<accession>K9VUJ1</accession>
<dbReference type="HOGENOM" id="CLU_2421968_0_0_3"/>
<dbReference type="KEGG" id="cep:Cri9333_0670"/>
<reference evidence="1 2" key="1">
    <citation type="submission" date="2012-06" db="EMBL/GenBank/DDBJ databases">
        <title>Finished chromosome of genome of Crinalium epipsammum PCC 9333.</title>
        <authorList>
            <consortium name="US DOE Joint Genome Institute"/>
            <person name="Gugger M."/>
            <person name="Coursin T."/>
            <person name="Rippka R."/>
            <person name="Tandeau De Marsac N."/>
            <person name="Huntemann M."/>
            <person name="Wei C.-L."/>
            <person name="Han J."/>
            <person name="Detter J.C."/>
            <person name="Han C."/>
            <person name="Tapia R."/>
            <person name="Davenport K."/>
            <person name="Daligault H."/>
            <person name="Erkkila T."/>
            <person name="Gu W."/>
            <person name="Munk A.C.C."/>
            <person name="Teshima H."/>
            <person name="Xu Y."/>
            <person name="Chain P."/>
            <person name="Chen A."/>
            <person name="Krypides N."/>
            <person name="Mavromatis K."/>
            <person name="Markowitz V."/>
            <person name="Szeto E."/>
            <person name="Ivanova N."/>
            <person name="Mikhailova N."/>
            <person name="Ovchinnikova G."/>
            <person name="Pagani I."/>
            <person name="Pati A."/>
            <person name="Goodwin L."/>
            <person name="Peters L."/>
            <person name="Pitluck S."/>
            <person name="Woyke T."/>
            <person name="Kerfeld C."/>
        </authorList>
    </citation>
    <scope>NUCLEOTIDE SEQUENCE [LARGE SCALE GENOMIC DNA]</scope>
    <source>
        <strain evidence="1 2">PCC 9333</strain>
    </source>
</reference>
<evidence type="ECO:0008006" key="3">
    <source>
        <dbReference type="Google" id="ProtNLM"/>
    </source>
</evidence>
<dbReference type="PROSITE" id="PS51257">
    <property type="entry name" value="PROKAR_LIPOPROTEIN"/>
    <property type="match status" value="1"/>
</dbReference>
<dbReference type="EMBL" id="CP003620">
    <property type="protein sequence ID" value="AFZ11606.1"/>
    <property type="molecule type" value="Genomic_DNA"/>
</dbReference>
<evidence type="ECO:0000313" key="1">
    <source>
        <dbReference type="EMBL" id="AFZ11606.1"/>
    </source>
</evidence>
<gene>
    <name evidence="1" type="ORF">Cri9333_0670</name>
</gene>
<dbReference type="AlphaFoldDB" id="K9VUJ1"/>
<organism evidence="1 2">
    <name type="scientific">Crinalium epipsammum PCC 9333</name>
    <dbReference type="NCBI Taxonomy" id="1173022"/>
    <lineage>
        <taxon>Bacteria</taxon>
        <taxon>Bacillati</taxon>
        <taxon>Cyanobacteriota</taxon>
        <taxon>Cyanophyceae</taxon>
        <taxon>Gomontiellales</taxon>
        <taxon>Gomontiellaceae</taxon>
        <taxon>Crinalium</taxon>
    </lineage>
</organism>
<keyword evidence="2" id="KW-1185">Reference proteome</keyword>
<evidence type="ECO:0000313" key="2">
    <source>
        <dbReference type="Proteomes" id="UP000010472"/>
    </source>
</evidence>
<dbReference type="Proteomes" id="UP000010472">
    <property type="component" value="Chromosome"/>
</dbReference>